<keyword evidence="1 6" id="KW-0285">Flavoprotein</keyword>
<dbReference type="Pfam" id="PF00296">
    <property type="entry name" value="Bac_luciferase"/>
    <property type="match status" value="1"/>
</dbReference>
<comment type="similarity">
    <text evidence="5">Belongs to the NtaA/SnaA/DszA monooxygenase family.</text>
</comment>
<evidence type="ECO:0000256" key="6">
    <source>
        <dbReference type="PIRSR" id="PIRSR000337-1"/>
    </source>
</evidence>
<feature type="binding site" evidence="6">
    <location>
        <position position="224"/>
    </location>
    <ligand>
        <name>FMN</name>
        <dbReference type="ChEBI" id="CHEBI:58210"/>
    </ligand>
</feature>
<dbReference type="AlphaFoldDB" id="A0A229UM60"/>
<dbReference type="GO" id="GO:0016705">
    <property type="term" value="F:oxidoreductase activity, acting on paired donors, with incorporation or reduction of molecular oxygen"/>
    <property type="evidence" value="ECO:0007669"/>
    <property type="project" value="InterPro"/>
</dbReference>
<dbReference type="PANTHER" id="PTHR30011:SF16">
    <property type="entry name" value="C2H2 FINGER DOMAIN TRANSCRIPTION FACTOR (EUROFUNG)-RELATED"/>
    <property type="match status" value="1"/>
</dbReference>
<evidence type="ECO:0000313" key="8">
    <source>
        <dbReference type="EMBL" id="OXM84404.1"/>
    </source>
</evidence>
<accession>A0A229UM60</accession>
<reference evidence="8 9" key="1">
    <citation type="submission" date="2017-07" db="EMBL/GenBank/DDBJ databases">
        <title>Genome sequencing and assembly of Paenibacillus rigui.</title>
        <authorList>
            <person name="Mayilraj S."/>
        </authorList>
    </citation>
    <scope>NUCLEOTIDE SEQUENCE [LARGE SCALE GENOMIC DNA]</scope>
    <source>
        <strain evidence="8 9">JCM 16352</strain>
    </source>
</reference>
<dbReference type="PIRSF" id="PIRSF000337">
    <property type="entry name" value="NTA_MOA"/>
    <property type="match status" value="1"/>
</dbReference>
<feature type="binding site" evidence="6">
    <location>
        <position position="59"/>
    </location>
    <ligand>
        <name>FMN</name>
        <dbReference type="ChEBI" id="CHEBI:58210"/>
    </ligand>
</feature>
<comment type="caution">
    <text evidence="8">The sequence shown here is derived from an EMBL/GenBank/DDBJ whole genome shotgun (WGS) entry which is preliminary data.</text>
</comment>
<keyword evidence="4 8" id="KW-0503">Monooxygenase</keyword>
<sequence length="444" mass="49500">MTDTKQQMKLGAFLFNFGHHYAAWRYPGTRAERLIDMDFYRQVARTAERGRMDMLFLADSSSVPHIQDTATDVSFLYPESTSVLGALSSITEHIGLAATVSTTFNEPYNLARRFATLDHLSGGRTAWNVVTGTKEAEARNFNRDTMLEHGLRYARAQEFLDVVSSLWDSWEDEAVLFDKEAGVFADTKRIHPIHHKGASFSVEGPLNIPRSPQGRPVIIQAGTSESGQHLAARTAEVVFTACEDKAKAVAFYKQLKALLPQYGRDAGQLKIMPGLLTFIGRTEEEARQKQAEFNALVPPEIAVSYLSKLLNLDVSGYPLDEPLPELSMEGNTSRAHLIMEMSRQKNMTIRELGLHFAIARGHLVLCGTAEQIADQMEDWFASGACDGFNVMPPYLPGGLEEFVDQVIPVLQNRGLFRTEYTGRTLREHLGLDRPASRFTALAQT</sequence>
<evidence type="ECO:0000256" key="3">
    <source>
        <dbReference type="ARBA" id="ARBA00023002"/>
    </source>
</evidence>
<feature type="binding site" evidence="6">
    <location>
        <position position="99"/>
    </location>
    <ligand>
        <name>FMN</name>
        <dbReference type="ChEBI" id="CHEBI:58210"/>
    </ligand>
</feature>
<dbReference type="InterPro" id="IPR016215">
    <property type="entry name" value="NTA_MOA"/>
</dbReference>
<dbReference type="OrthoDB" id="3265338at2"/>
<feature type="domain" description="Luciferase-like" evidence="7">
    <location>
        <begin position="29"/>
        <end position="384"/>
    </location>
</feature>
<dbReference type="Proteomes" id="UP000215509">
    <property type="component" value="Unassembled WGS sequence"/>
</dbReference>
<feature type="binding site" evidence="6">
    <location>
        <position position="153"/>
    </location>
    <ligand>
        <name>FMN</name>
        <dbReference type="ChEBI" id="CHEBI:58210"/>
    </ligand>
</feature>
<dbReference type="Gene3D" id="3.20.20.30">
    <property type="entry name" value="Luciferase-like domain"/>
    <property type="match status" value="1"/>
</dbReference>
<dbReference type="InterPro" id="IPR036661">
    <property type="entry name" value="Luciferase-like_sf"/>
</dbReference>
<dbReference type="CDD" id="cd01095">
    <property type="entry name" value="Nitrilotriacetate_monoxgenase"/>
    <property type="match status" value="1"/>
</dbReference>
<name>A0A229UM60_9BACL</name>
<dbReference type="InterPro" id="IPR011251">
    <property type="entry name" value="Luciferase-like_dom"/>
</dbReference>
<dbReference type="GO" id="GO:0004497">
    <property type="term" value="F:monooxygenase activity"/>
    <property type="evidence" value="ECO:0007669"/>
    <property type="project" value="UniProtKB-KW"/>
</dbReference>
<dbReference type="PANTHER" id="PTHR30011">
    <property type="entry name" value="ALKANESULFONATE MONOOXYGENASE-RELATED"/>
    <property type="match status" value="1"/>
</dbReference>
<evidence type="ECO:0000259" key="7">
    <source>
        <dbReference type="Pfam" id="PF00296"/>
    </source>
</evidence>
<feature type="binding site" evidence="6">
    <location>
        <position position="149"/>
    </location>
    <ligand>
        <name>FMN</name>
        <dbReference type="ChEBI" id="CHEBI:58210"/>
    </ligand>
</feature>
<keyword evidence="9" id="KW-1185">Reference proteome</keyword>
<keyword evidence="2 6" id="KW-0288">FMN</keyword>
<dbReference type="InterPro" id="IPR051260">
    <property type="entry name" value="Diverse_substr_monoxygenases"/>
</dbReference>
<dbReference type="EMBL" id="NMQW01000033">
    <property type="protein sequence ID" value="OXM84404.1"/>
    <property type="molecule type" value="Genomic_DNA"/>
</dbReference>
<evidence type="ECO:0000256" key="2">
    <source>
        <dbReference type="ARBA" id="ARBA00022643"/>
    </source>
</evidence>
<organism evidence="8 9">
    <name type="scientific">Paenibacillus rigui</name>
    <dbReference type="NCBI Taxonomy" id="554312"/>
    <lineage>
        <taxon>Bacteria</taxon>
        <taxon>Bacillati</taxon>
        <taxon>Bacillota</taxon>
        <taxon>Bacilli</taxon>
        <taxon>Bacillales</taxon>
        <taxon>Paenibacillaceae</taxon>
        <taxon>Paenibacillus</taxon>
    </lineage>
</organism>
<proteinExistence type="inferred from homology"/>
<gene>
    <name evidence="8" type="ORF">CF651_21160</name>
</gene>
<evidence type="ECO:0000256" key="5">
    <source>
        <dbReference type="ARBA" id="ARBA00033748"/>
    </source>
</evidence>
<evidence type="ECO:0000256" key="4">
    <source>
        <dbReference type="ARBA" id="ARBA00023033"/>
    </source>
</evidence>
<evidence type="ECO:0000313" key="9">
    <source>
        <dbReference type="Proteomes" id="UP000215509"/>
    </source>
</evidence>
<dbReference type="NCBIfam" id="TIGR03860">
    <property type="entry name" value="FMN_nitrolo"/>
    <property type="match status" value="1"/>
</dbReference>
<dbReference type="SUPFAM" id="SSF51679">
    <property type="entry name" value="Bacterial luciferase-like"/>
    <property type="match status" value="1"/>
</dbReference>
<keyword evidence="3" id="KW-0560">Oxidoreductase</keyword>
<evidence type="ECO:0000256" key="1">
    <source>
        <dbReference type="ARBA" id="ARBA00022630"/>
    </source>
</evidence>
<protein>
    <submittedName>
        <fullName evidence="8">Nitrilotriacetate monooxygenase</fullName>
    </submittedName>
</protein>